<dbReference type="EMBL" id="SDAM02029574">
    <property type="protein sequence ID" value="KAH6755938.1"/>
    <property type="molecule type" value="Genomic_DNA"/>
</dbReference>
<accession>A0AAD4NXE1</accession>
<dbReference type="SMART" id="SM00355">
    <property type="entry name" value="ZnF_C2H2"/>
    <property type="match status" value="1"/>
</dbReference>
<reference evidence="4 5" key="1">
    <citation type="journal article" date="2021" name="Nat. Commun.">
        <title>Incipient diploidization of the medicinal plant Perilla within 10,000 years.</title>
        <authorList>
            <person name="Zhang Y."/>
            <person name="Shen Q."/>
            <person name="Leng L."/>
            <person name="Zhang D."/>
            <person name="Chen S."/>
            <person name="Shi Y."/>
            <person name="Ning Z."/>
            <person name="Chen S."/>
        </authorList>
    </citation>
    <scope>NUCLEOTIDE SEQUENCE [LARGE SCALE GENOMIC DNA]</scope>
    <source>
        <strain evidence="5">cv. PC099</strain>
    </source>
</reference>
<feature type="region of interest" description="Disordered" evidence="2">
    <location>
        <begin position="150"/>
        <end position="199"/>
    </location>
</feature>
<dbReference type="Proteomes" id="UP001190926">
    <property type="component" value="Unassembled WGS sequence"/>
</dbReference>
<dbReference type="SUPFAM" id="SSF57667">
    <property type="entry name" value="beta-beta-alpha zinc fingers"/>
    <property type="match status" value="1"/>
</dbReference>
<evidence type="ECO:0000313" key="5">
    <source>
        <dbReference type="Proteomes" id="UP001190926"/>
    </source>
</evidence>
<feature type="compositionally biased region" description="Gly residues" evidence="2">
    <location>
        <begin position="66"/>
        <end position="102"/>
    </location>
</feature>
<dbReference type="PROSITE" id="PS00028">
    <property type="entry name" value="ZINC_FINGER_C2H2_1"/>
    <property type="match status" value="1"/>
</dbReference>
<protein>
    <submittedName>
        <fullName evidence="4">C2H2-like zinc finger protein</fullName>
    </submittedName>
</protein>
<sequence>MSNSGAAGNQGSPSSNPNSPPPTEVIPRRREDAPRGLGSSPRRPPTADTRPPAPQWASPGTSLGPSGSGGFGFGLLGAHGVPVGGSGGGVAAAGALGIGGSPPGRKRVREAGGGDQPGEGGANEHPCSVCGKSYGSLKALFGHMRKHPDRGWKGVHPPPAFRAEEEFADLRAQAADAQDEGTDSDYRVPDLNQPPPPDT</sequence>
<dbReference type="GO" id="GO:0008270">
    <property type="term" value="F:zinc ion binding"/>
    <property type="evidence" value="ECO:0007669"/>
    <property type="project" value="UniProtKB-KW"/>
</dbReference>
<dbReference type="Pfam" id="PF13912">
    <property type="entry name" value="zf-C2H2_6"/>
    <property type="match status" value="1"/>
</dbReference>
<keyword evidence="1" id="KW-0863">Zinc-finger</keyword>
<evidence type="ECO:0000256" key="1">
    <source>
        <dbReference type="PROSITE-ProRule" id="PRU00042"/>
    </source>
</evidence>
<comment type="caution">
    <text evidence="4">The sequence shown here is derived from an EMBL/GenBank/DDBJ whole genome shotgun (WGS) entry which is preliminary data.</text>
</comment>
<dbReference type="AlphaFoldDB" id="A0AAD4NXE1"/>
<feature type="compositionally biased region" description="Low complexity" evidence="2">
    <location>
        <begin position="35"/>
        <end position="50"/>
    </location>
</feature>
<dbReference type="PROSITE" id="PS50157">
    <property type="entry name" value="ZINC_FINGER_C2H2_2"/>
    <property type="match status" value="1"/>
</dbReference>
<evidence type="ECO:0000313" key="4">
    <source>
        <dbReference type="EMBL" id="KAH6755938.1"/>
    </source>
</evidence>
<feature type="domain" description="C2H2-type" evidence="3">
    <location>
        <begin position="125"/>
        <end position="147"/>
    </location>
</feature>
<evidence type="ECO:0000259" key="3">
    <source>
        <dbReference type="PROSITE" id="PS50157"/>
    </source>
</evidence>
<dbReference type="PANTHER" id="PTHR47591:SF13">
    <property type="entry name" value="OS02G0293900 PROTEIN"/>
    <property type="match status" value="1"/>
</dbReference>
<organism evidence="4 5">
    <name type="scientific">Perilla frutescens var. hirtella</name>
    <name type="common">Perilla citriodora</name>
    <name type="synonym">Perilla setoyensis</name>
    <dbReference type="NCBI Taxonomy" id="608512"/>
    <lineage>
        <taxon>Eukaryota</taxon>
        <taxon>Viridiplantae</taxon>
        <taxon>Streptophyta</taxon>
        <taxon>Embryophyta</taxon>
        <taxon>Tracheophyta</taxon>
        <taxon>Spermatophyta</taxon>
        <taxon>Magnoliopsida</taxon>
        <taxon>eudicotyledons</taxon>
        <taxon>Gunneridae</taxon>
        <taxon>Pentapetalae</taxon>
        <taxon>asterids</taxon>
        <taxon>lamiids</taxon>
        <taxon>Lamiales</taxon>
        <taxon>Lamiaceae</taxon>
        <taxon>Nepetoideae</taxon>
        <taxon>Elsholtzieae</taxon>
        <taxon>Perilla</taxon>
    </lineage>
</organism>
<proteinExistence type="predicted"/>
<feature type="compositionally biased region" description="Gly residues" evidence="2">
    <location>
        <begin position="111"/>
        <end position="121"/>
    </location>
</feature>
<name>A0AAD4NXE1_PERFH</name>
<dbReference type="InterPro" id="IPR013087">
    <property type="entry name" value="Znf_C2H2_type"/>
</dbReference>
<dbReference type="InterPro" id="IPR036236">
    <property type="entry name" value="Znf_C2H2_sf"/>
</dbReference>
<feature type="compositionally biased region" description="Polar residues" evidence="2">
    <location>
        <begin position="1"/>
        <end position="11"/>
    </location>
</feature>
<evidence type="ECO:0000256" key="2">
    <source>
        <dbReference type="SAM" id="MobiDB-lite"/>
    </source>
</evidence>
<keyword evidence="1" id="KW-0479">Metal-binding</keyword>
<keyword evidence="1" id="KW-0862">Zinc</keyword>
<dbReference type="PANTHER" id="PTHR47591">
    <property type="entry name" value="ZINC FINGER PROTEIN ZAT2-RELATED"/>
    <property type="match status" value="1"/>
</dbReference>
<keyword evidence="5" id="KW-1185">Reference proteome</keyword>
<feature type="region of interest" description="Disordered" evidence="2">
    <location>
        <begin position="1"/>
        <end position="126"/>
    </location>
</feature>
<gene>
    <name evidence="4" type="ORF">C2S53_007064</name>
</gene>